<dbReference type="InterPro" id="IPR006260">
    <property type="entry name" value="TonB/TolA_C"/>
</dbReference>
<dbReference type="Pfam" id="PF03544">
    <property type="entry name" value="TonB_C"/>
    <property type="match status" value="1"/>
</dbReference>
<evidence type="ECO:0000256" key="1">
    <source>
        <dbReference type="ARBA" id="ARBA00004167"/>
    </source>
</evidence>
<feature type="signal peptide" evidence="5">
    <location>
        <begin position="1"/>
        <end position="20"/>
    </location>
</feature>
<evidence type="ECO:0000256" key="4">
    <source>
        <dbReference type="ARBA" id="ARBA00023136"/>
    </source>
</evidence>
<dbReference type="EMBL" id="WTYS01000001">
    <property type="protein sequence ID" value="MXO55614.1"/>
    <property type="molecule type" value="Genomic_DNA"/>
</dbReference>
<evidence type="ECO:0000313" key="7">
    <source>
        <dbReference type="EMBL" id="MXO55614.1"/>
    </source>
</evidence>
<dbReference type="SUPFAM" id="SSF74653">
    <property type="entry name" value="TolA/TonB C-terminal domain"/>
    <property type="match status" value="1"/>
</dbReference>
<dbReference type="Gene3D" id="3.30.1150.10">
    <property type="match status" value="1"/>
</dbReference>
<evidence type="ECO:0000313" key="8">
    <source>
        <dbReference type="Proteomes" id="UP000468943"/>
    </source>
</evidence>
<comment type="subcellular location">
    <subcellularLocation>
        <location evidence="1">Membrane</location>
        <topology evidence="1">Single-pass membrane protein</topology>
    </subcellularLocation>
</comment>
<evidence type="ECO:0000256" key="3">
    <source>
        <dbReference type="ARBA" id="ARBA00022989"/>
    </source>
</evidence>
<feature type="domain" description="TonB C-terminal" evidence="6">
    <location>
        <begin position="199"/>
        <end position="293"/>
    </location>
</feature>
<dbReference type="AlphaFoldDB" id="A0A6I4SJ54"/>
<keyword evidence="2" id="KW-0812">Transmembrane</keyword>
<reference evidence="7 8" key="1">
    <citation type="submission" date="2019-12" db="EMBL/GenBank/DDBJ databases">
        <title>Genomic-based taxomic classification of the family Erythrobacteraceae.</title>
        <authorList>
            <person name="Xu L."/>
        </authorList>
    </citation>
    <scope>NUCLEOTIDE SEQUENCE [LARGE SCALE GENOMIC DNA]</scope>
    <source>
        <strain evidence="7 8">JCM 17802</strain>
    </source>
</reference>
<gene>
    <name evidence="7" type="ORF">GRI36_01840</name>
</gene>
<dbReference type="GO" id="GO:0016020">
    <property type="term" value="C:membrane"/>
    <property type="evidence" value="ECO:0007669"/>
    <property type="project" value="UniProtKB-SubCell"/>
</dbReference>
<sequence length="293" mass="32012">MFRSIPIAIFAASSSGVLHAAPLELEPTSKWALSYDAEACRLGRIFGEGDDKIIAQFVRYIPGPGFEMLVSGKSIAPKGRGFDYRFAPGDEPGEAPNILYGKSDNGATTWQFSTGLVPHAEYKDMDMASPEERKAAIDRESERAAEIRSFDIVKGVEQPVSLQLGTLEGAMRAINTCMDDLVRTWGYDPEVQRTRISGPKPSNNPSQWIRSSGYPAGALRKGLSGSVRFRLDIDQEGVVTDCIIQESYSDPIFRDATCKLIKSRASFEPAIGADGKPVRSYWGTSVVFATARS</sequence>
<dbReference type="NCBIfam" id="TIGR01352">
    <property type="entry name" value="tonB_Cterm"/>
    <property type="match status" value="1"/>
</dbReference>
<dbReference type="Proteomes" id="UP000468943">
    <property type="component" value="Unassembled WGS sequence"/>
</dbReference>
<dbReference type="GO" id="GO:0055085">
    <property type="term" value="P:transmembrane transport"/>
    <property type="evidence" value="ECO:0007669"/>
    <property type="project" value="InterPro"/>
</dbReference>
<feature type="chain" id="PRO_5026107762" evidence="5">
    <location>
        <begin position="21"/>
        <end position="293"/>
    </location>
</feature>
<evidence type="ECO:0000256" key="5">
    <source>
        <dbReference type="SAM" id="SignalP"/>
    </source>
</evidence>
<evidence type="ECO:0000256" key="2">
    <source>
        <dbReference type="ARBA" id="ARBA00022692"/>
    </source>
</evidence>
<protein>
    <submittedName>
        <fullName evidence="7">TonB family protein</fullName>
    </submittedName>
</protein>
<accession>A0A6I4SJ54</accession>
<dbReference type="OrthoDB" id="7585155at2"/>
<dbReference type="RefSeq" id="WP_160596917.1">
    <property type="nucleotide sequence ID" value="NZ_WTYS01000001.1"/>
</dbReference>
<dbReference type="InterPro" id="IPR037682">
    <property type="entry name" value="TonB_C"/>
</dbReference>
<keyword evidence="5" id="KW-0732">Signal</keyword>
<dbReference type="PROSITE" id="PS52015">
    <property type="entry name" value="TONB_CTD"/>
    <property type="match status" value="1"/>
</dbReference>
<organism evidence="7 8">
    <name type="scientific">Pontixanthobacter gangjinensis</name>
    <dbReference type="NCBI Taxonomy" id="1028742"/>
    <lineage>
        <taxon>Bacteria</taxon>
        <taxon>Pseudomonadati</taxon>
        <taxon>Pseudomonadota</taxon>
        <taxon>Alphaproteobacteria</taxon>
        <taxon>Sphingomonadales</taxon>
        <taxon>Erythrobacteraceae</taxon>
        <taxon>Pontixanthobacter</taxon>
    </lineage>
</organism>
<evidence type="ECO:0000259" key="6">
    <source>
        <dbReference type="PROSITE" id="PS52015"/>
    </source>
</evidence>
<proteinExistence type="predicted"/>
<name>A0A6I4SJ54_9SPHN</name>
<keyword evidence="8" id="KW-1185">Reference proteome</keyword>
<comment type="caution">
    <text evidence="7">The sequence shown here is derived from an EMBL/GenBank/DDBJ whole genome shotgun (WGS) entry which is preliminary data.</text>
</comment>
<keyword evidence="4" id="KW-0472">Membrane</keyword>
<keyword evidence="3" id="KW-1133">Transmembrane helix</keyword>